<protein>
    <submittedName>
        <fullName evidence="1">Uncharacterized protein</fullName>
    </submittedName>
</protein>
<dbReference type="Proteomes" id="UP001056120">
    <property type="component" value="Linkage Group LG02"/>
</dbReference>
<reference evidence="2" key="1">
    <citation type="journal article" date="2022" name="Mol. Ecol. Resour.">
        <title>The genomes of chicory, endive, great burdock and yacon provide insights into Asteraceae palaeo-polyploidization history and plant inulin production.</title>
        <authorList>
            <person name="Fan W."/>
            <person name="Wang S."/>
            <person name="Wang H."/>
            <person name="Wang A."/>
            <person name="Jiang F."/>
            <person name="Liu H."/>
            <person name="Zhao H."/>
            <person name="Xu D."/>
            <person name="Zhang Y."/>
        </authorList>
    </citation>
    <scope>NUCLEOTIDE SEQUENCE [LARGE SCALE GENOMIC DNA]</scope>
    <source>
        <strain evidence="2">cv. Yunnan</strain>
    </source>
</reference>
<organism evidence="1 2">
    <name type="scientific">Smallanthus sonchifolius</name>
    <dbReference type="NCBI Taxonomy" id="185202"/>
    <lineage>
        <taxon>Eukaryota</taxon>
        <taxon>Viridiplantae</taxon>
        <taxon>Streptophyta</taxon>
        <taxon>Embryophyta</taxon>
        <taxon>Tracheophyta</taxon>
        <taxon>Spermatophyta</taxon>
        <taxon>Magnoliopsida</taxon>
        <taxon>eudicotyledons</taxon>
        <taxon>Gunneridae</taxon>
        <taxon>Pentapetalae</taxon>
        <taxon>asterids</taxon>
        <taxon>campanulids</taxon>
        <taxon>Asterales</taxon>
        <taxon>Asteraceae</taxon>
        <taxon>Asteroideae</taxon>
        <taxon>Heliantheae alliance</taxon>
        <taxon>Millerieae</taxon>
        <taxon>Smallanthus</taxon>
    </lineage>
</organism>
<proteinExistence type="predicted"/>
<gene>
    <name evidence="1" type="ORF">L1987_07038</name>
</gene>
<sequence length="89" mass="10086">MEAGTWQQRAKYNENMINTLKINLEQVYTQGKDSKEGYGDSKVDDTASCCNGNFHLLCKSNSGTMMTCKDCCMIHFFLTIVYSAAVWRP</sequence>
<accession>A0ACB9JZZ3</accession>
<evidence type="ECO:0000313" key="2">
    <source>
        <dbReference type="Proteomes" id="UP001056120"/>
    </source>
</evidence>
<dbReference type="EMBL" id="CM042019">
    <property type="protein sequence ID" value="KAI3825548.1"/>
    <property type="molecule type" value="Genomic_DNA"/>
</dbReference>
<name>A0ACB9JZZ3_9ASTR</name>
<comment type="caution">
    <text evidence="1">The sequence shown here is derived from an EMBL/GenBank/DDBJ whole genome shotgun (WGS) entry which is preliminary data.</text>
</comment>
<keyword evidence="2" id="KW-1185">Reference proteome</keyword>
<evidence type="ECO:0000313" key="1">
    <source>
        <dbReference type="EMBL" id="KAI3825548.1"/>
    </source>
</evidence>
<reference evidence="1 2" key="2">
    <citation type="journal article" date="2022" name="Mol. Ecol. Resour.">
        <title>The genomes of chicory, endive, great burdock and yacon provide insights into Asteraceae paleo-polyploidization history and plant inulin production.</title>
        <authorList>
            <person name="Fan W."/>
            <person name="Wang S."/>
            <person name="Wang H."/>
            <person name="Wang A."/>
            <person name="Jiang F."/>
            <person name="Liu H."/>
            <person name="Zhao H."/>
            <person name="Xu D."/>
            <person name="Zhang Y."/>
        </authorList>
    </citation>
    <scope>NUCLEOTIDE SEQUENCE [LARGE SCALE GENOMIC DNA]</scope>
    <source>
        <strain evidence="2">cv. Yunnan</strain>
        <tissue evidence="1">Leaves</tissue>
    </source>
</reference>